<dbReference type="AlphaFoldDB" id="A0A6N4UMB9"/>
<accession>A0A6N4UMB9</accession>
<evidence type="ECO:0000313" key="2">
    <source>
        <dbReference type="EMBL" id="BBX25960.1"/>
    </source>
</evidence>
<dbReference type="KEGG" id="malv:MALV_10850"/>
<feature type="region of interest" description="Disordered" evidence="1">
    <location>
        <begin position="718"/>
        <end position="744"/>
    </location>
</feature>
<evidence type="ECO:0000256" key="1">
    <source>
        <dbReference type="SAM" id="MobiDB-lite"/>
    </source>
</evidence>
<sequence length="744" mass="81645">MTDIEIPAYRSRDNIDLADSDLTEGFDELEAPVIPIPPWLIPAASGLYTWRLVDILNGNGRDATLSPVLLRREELRLDVDRQYPQMTASGTSFAVTERYHWVASLAKIGANHWAGPIWFKDGNAAAFGYTNIDVTVVKSPFVDQRSAKVTFSGGGQRAFTRIYRWTSSAFHPVEFEFDHTPDANPVYAIDTHAHPNRPASLPAENLSIEDVFGRAGFKVTKSSGDSVVPIGGSGANGTWSDAEMHDAMQTYWSRFKNAPQWSMWTFWAALHDQGTSLGGIMFDDIGPNHRQGTAIFTEAFIKDPPAGDAAPGAWVARMRFWTAVHEMGHAFNLAHSWQKALGTPWLPLSNEPEARSFMNYPYNVQGGQGAFFADFPFRFSDPELLFMRHAPSRFVQMGNAEWFDHHGFEQAELDGQSTYRVEVRVNRDRPVFEFLEPVILEVKLTNTGSQPKLLPSTVVDPQEVLVILKQKGKPARQWMPYSRQCRELDMTVLQPGESIYQALPVFAGLNGWDISDPGVYQIQVAVDVGGSVVTSSPLQLRIAPPRSWDEEDVAQEFFSEEVGRTLSFTGTAVLASANEVLRDTVERLPQTRAAIHAAAALAAPLAKDYKMLVIPEASPMAANRVAEAGGIVEQRPARVDAAVKLVGDSVTTQEAAETFGHITFRRNVEAINQALATSGAVQPAAAMQQSLGDILGQRGVLPSVVEAVDDKARALAAAASTGSGKNRRTNGGNGDLRVQKRRNS</sequence>
<proteinExistence type="predicted"/>
<dbReference type="EMBL" id="AP022565">
    <property type="protein sequence ID" value="BBX25960.1"/>
    <property type="molecule type" value="Genomic_DNA"/>
</dbReference>
<dbReference type="SUPFAM" id="SSF55486">
    <property type="entry name" value="Metalloproteases ('zincins'), catalytic domain"/>
    <property type="match status" value="1"/>
</dbReference>
<keyword evidence="3" id="KW-1185">Reference proteome</keyword>
<evidence type="ECO:0000313" key="3">
    <source>
        <dbReference type="Proteomes" id="UP000466906"/>
    </source>
</evidence>
<dbReference type="RefSeq" id="WP_163661766.1">
    <property type="nucleotide sequence ID" value="NZ_AP022565.1"/>
</dbReference>
<organism evidence="2 3">
    <name type="scientific">Mycolicibacterium alvei</name>
    <dbReference type="NCBI Taxonomy" id="67081"/>
    <lineage>
        <taxon>Bacteria</taxon>
        <taxon>Bacillati</taxon>
        <taxon>Actinomycetota</taxon>
        <taxon>Actinomycetes</taxon>
        <taxon>Mycobacteriales</taxon>
        <taxon>Mycobacteriaceae</taxon>
        <taxon>Mycolicibacterium</taxon>
    </lineage>
</organism>
<name>A0A6N4UMB9_9MYCO</name>
<dbReference type="Proteomes" id="UP000466906">
    <property type="component" value="Chromosome"/>
</dbReference>
<reference evidence="2 3" key="1">
    <citation type="journal article" date="2019" name="Emerg. Microbes Infect.">
        <title>Comprehensive subspecies identification of 175 nontuberculous mycobacteria species based on 7547 genomic profiles.</title>
        <authorList>
            <person name="Matsumoto Y."/>
            <person name="Kinjo T."/>
            <person name="Motooka D."/>
            <person name="Nabeya D."/>
            <person name="Jung N."/>
            <person name="Uechi K."/>
            <person name="Horii T."/>
            <person name="Iida T."/>
            <person name="Fujita J."/>
            <person name="Nakamura S."/>
        </authorList>
    </citation>
    <scope>NUCLEOTIDE SEQUENCE [LARGE SCALE GENOMIC DNA]</scope>
    <source>
        <strain evidence="2 3">JCM 12272</strain>
    </source>
</reference>
<gene>
    <name evidence="2" type="ORF">MALV_10850</name>
</gene>
<protein>
    <submittedName>
        <fullName evidence="2">Uncharacterized protein</fullName>
    </submittedName>
</protein>